<sequence length="362" mass="40069">MDVITMKNFIDFKDLKVGPHHIFVILSSLFVLFSSVSGSTSLIVLFSSFFFYISFISGKKLLKNLEFKPYKIDFKKHYLFGIFLIFIGVLFTILDLLWVRGVPLFDPVSRKFLNVLYTALSHMLPLGFAIAISSSKLSLKRIVLYSVAFSALIMLLGYRTQVILLLLSTVFSLYYSKRIKNNALVYSFLVLFIVTFGLSFLRHSVLGIGGNPITSRISLTMSVLDVIVNNFTGTYEGIIHTSIFSSYGIIPGSRFGPRTLIANSIGITGVTITPTIFGAVLMDFGILGIIPYFGIFGLLLGISQKIGECLKGAYLGVYSIMAAYFLIGIETGILDFDVIMVYLLGAILSLNGIFKGILNVKK</sequence>
<dbReference type="HOGENOM" id="CLU_764231_0_0_2"/>
<evidence type="ECO:0000313" key="3">
    <source>
        <dbReference type="Proteomes" id="UP000001107"/>
    </source>
</evidence>
<accession>A6UPC1</accession>
<keyword evidence="3" id="KW-1185">Reference proteome</keyword>
<evidence type="ECO:0008006" key="4">
    <source>
        <dbReference type="Google" id="ProtNLM"/>
    </source>
</evidence>
<feature type="transmembrane region" description="Helical" evidence="1">
    <location>
        <begin position="314"/>
        <end position="333"/>
    </location>
</feature>
<keyword evidence="1" id="KW-1133">Transmembrane helix</keyword>
<feature type="transmembrane region" description="Helical" evidence="1">
    <location>
        <begin position="78"/>
        <end position="100"/>
    </location>
</feature>
<keyword evidence="1" id="KW-0812">Transmembrane</keyword>
<dbReference type="KEGG" id="mvn:Mevan_0436"/>
<feature type="transmembrane region" description="Helical" evidence="1">
    <location>
        <begin position="260"/>
        <end position="278"/>
    </location>
</feature>
<feature type="transmembrane region" description="Helical" evidence="1">
    <location>
        <begin position="284"/>
        <end position="302"/>
    </location>
</feature>
<dbReference type="Proteomes" id="UP000001107">
    <property type="component" value="Chromosome"/>
</dbReference>
<organism evidence="2 3">
    <name type="scientific">Methanococcus vannielii (strain ATCC 35089 / DSM 1224 / JCM 13029 / OCM 148 / SB)</name>
    <dbReference type="NCBI Taxonomy" id="406327"/>
    <lineage>
        <taxon>Archaea</taxon>
        <taxon>Methanobacteriati</taxon>
        <taxon>Methanobacteriota</taxon>
        <taxon>Methanomada group</taxon>
        <taxon>Methanococci</taxon>
        <taxon>Methanococcales</taxon>
        <taxon>Methanococcaceae</taxon>
        <taxon>Methanococcus</taxon>
    </lineage>
</organism>
<gene>
    <name evidence="2" type="ordered locus">Mevan_0436</name>
</gene>
<feature type="transmembrane region" description="Helical" evidence="1">
    <location>
        <begin position="183"/>
        <end position="201"/>
    </location>
</feature>
<dbReference type="Pfam" id="PF01901">
    <property type="entry name" value="O_anti_polymase"/>
    <property type="match status" value="1"/>
</dbReference>
<dbReference type="AlphaFoldDB" id="A6UPC1"/>
<proteinExistence type="predicted"/>
<dbReference type="eggNOG" id="arCOG03206">
    <property type="taxonomic scope" value="Archaea"/>
</dbReference>
<dbReference type="InterPro" id="IPR002760">
    <property type="entry name" value="O_anti_polymase"/>
</dbReference>
<keyword evidence="1" id="KW-0472">Membrane</keyword>
<name>A6UPC1_METVS</name>
<feature type="transmembrane region" description="Helical" evidence="1">
    <location>
        <begin position="339"/>
        <end position="358"/>
    </location>
</feature>
<dbReference type="NCBIfam" id="TIGR04370">
    <property type="entry name" value="glyco_rpt_poly"/>
    <property type="match status" value="1"/>
</dbReference>
<reference evidence="2" key="1">
    <citation type="submission" date="2007-06" db="EMBL/GenBank/DDBJ databases">
        <title>Complete sequence of Methanococcus vannielii SB.</title>
        <authorList>
            <consortium name="US DOE Joint Genome Institute"/>
            <person name="Copeland A."/>
            <person name="Lucas S."/>
            <person name="Lapidus A."/>
            <person name="Barry K."/>
            <person name="Glavina del Rio T."/>
            <person name="Dalin E."/>
            <person name="Tice H."/>
            <person name="Pitluck S."/>
            <person name="Chain P."/>
            <person name="Malfatti S."/>
            <person name="Shin M."/>
            <person name="Vergez L."/>
            <person name="Schmutz J."/>
            <person name="Larimer F."/>
            <person name="Land M."/>
            <person name="Hauser L."/>
            <person name="Kyrpides N."/>
            <person name="Anderson I."/>
            <person name="Sieprawska-Lupa M."/>
            <person name="Whitman W.B."/>
            <person name="Richardson P."/>
        </authorList>
    </citation>
    <scope>NUCLEOTIDE SEQUENCE [LARGE SCALE GENOMIC DNA]</scope>
    <source>
        <strain evidence="2">SB</strain>
    </source>
</reference>
<evidence type="ECO:0000256" key="1">
    <source>
        <dbReference type="SAM" id="Phobius"/>
    </source>
</evidence>
<evidence type="ECO:0000313" key="2">
    <source>
        <dbReference type="EMBL" id="ABR54343.1"/>
    </source>
</evidence>
<dbReference type="STRING" id="406327.Mevan_0436"/>
<feature type="transmembrane region" description="Helical" evidence="1">
    <location>
        <begin position="20"/>
        <end position="53"/>
    </location>
</feature>
<feature type="transmembrane region" description="Helical" evidence="1">
    <location>
        <begin position="112"/>
        <end position="132"/>
    </location>
</feature>
<dbReference type="EMBL" id="CP000742">
    <property type="protein sequence ID" value="ABR54343.1"/>
    <property type="molecule type" value="Genomic_DNA"/>
</dbReference>
<feature type="transmembrane region" description="Helical" evidence="1">
    <location>
        <begin position="144"/>
        <end position="171"/>
    </location>
</feature>
<protein>
    <recommendedName>
        <fullName evidence="4">Oligosaccharide repeat unit polymerase</fullName>
    </recommendedName>
</protein>